<dbReference type="Pfam" id="PF02939">
    <property type="entry name" value="UcrQ"/>
    <property type="match status" value="1"/>
</dbReference>
<evidence type="ECO:0000256" key="11">
    <source>
        <dbReference type="RuleBase" id="RU368118"/>
    </source>
</evidence>
<keyword evidence="7 11" id="KW-0249">Electron transport</keyword>
<keyword evidence="9 11" id="KW-0496">Mitochondrion</keyword>
<sequence length="106" mass="11834">MRPTQALRGGGGVPQGKFGHFLGDWGSLGGQKQRGIITYGLSANRQNPFAHAANDAVFNTFRRFRSQVLYIVPPMIIGYYAMDWAIHRNEYLNSKAGLAEFAEEEE</sequence>
<dbReference type="GO" id="GO:0045275">
    <property type="term" value="C:respiratory chain complex III"/>
    <property type="evidence" value="ECO:0007669"/>
    <property type="project" value="UniProtKB-UniRule"/>
</dbReference>
<evidence type="ECO:0000256" key="3">
    <source>
        <dbReference type="ARBA" id="ARBA00022448"/>
    </source>
</evidence>
<dbReference type="PANTHER" id="PTHR12119">
    <property type="entry name" value="UBIQUINOL-CYTOCHROME C REDUCTASE COMPLEX UBIQUINONE-BINDING PROTEIN QP-C"/>
    <property type="match status" value="1"/>
</dbReference>
<dbReference type="SUPFAM" id="SSF81508">
    <property type="entry name" value="Ubiquinone-binding protein QP-C of cytochrome bc1 complex (Ubiquinol-cytochrome c reductase)"/>
    <property type="match status" value="1"/>
</dbReference>
<comment type="subcellular location">
    <subcellularLocation>
        <location evidence="1 11">Mitochondrion inner membrane</location>
        <topology evidence="1 11">Single-pass membrane protein</topology>
    </subcellularLocation>
</comment>
<dbReference type="Proteomes" id="UP000813385">
    <property type="component" value="Unassembled WGS sequence"/>
</dbReference>
<dbReference type="PANTHER" id="PTHR12119:SF2">
    <property type="entry name" value="CYTOCHROME B-C1 COMPLEX SUBUNIT 8"/>
    <property type="match status" value="1"/>
</dbReference>
<dbReference type="GO" id="GO:0005743">
    <property type="term" value="C:mitochondrial inner membrane"/>
    <property type="evidence" value="ECO:0007669"/>
    <property type="project" value="UniProtKB-SubCell"/>
</dbReference>
<evidence type="ECO:0000256" key="2">
    <source>
        <dbReference type="ARBA" id="ARBA00007668"/>
    </source>
</evidence>
<evidence type="ECO:0000256" key="1">
    <source>
        <dbReference type="ARBA" id="ARBA00004434"/>
    </source>
</evidence>
<keyword evidence="13" id="KW-1185">Reference proteome</keyword>
<evidence type="ECO:0000256" key="7">
    <source>
        <dbReference type="ARBA" id="ARBA00022982"/>
    </source>
</evidence>
<dbReference type="AlphaFoldDB" id="A0A8K0TG98"/>
<evidence type="ECO:0000256" key="8">
    <source>
        <dbReference type="ARBA" id="ARBA00022989"/>
    </source>
</evidence>
<evidence type="ECO:0000256" key="10">
    <source>
        <dbReference type="ARBA" id="ARBA00023136"/>
    </source>
</evidence>
<evidence type="ECO:0000313" key="13">
    <source>
        <dbReference type="Proteomes" id="UP000813385"/>
    </source>
</evidence>
<dbReference type="InterPro" id="IPR004205">
    <property type="entry name" value="Cyt_bc1_su8"/>
</dbReference>
<dbReference type="FunFam" id="1.20.5.210:FF:000001">
    <property type="entry name" value="Cytochrome b-c1 complex subunit 8"/>
    <property type="match status" value="1"/>
</dbReference>
<keyword evidence="6 11" id="KW-0999">Mitochondrion inner membrane</keyword>
<evidence type="ECO:0000313" key="12">
    <source>
        <dbReference type="EMBL" id="KAH7358035.1"/>
    </source>
</evidence>
<accession>A0A8K0TG98</accession>
<comment type="subunit">
    <text evidence="11">Component of the ubiquinol-cytochrome c oxidoreductase (cytochrome b-c1 complex, complex III, CIII), a multisubunit enzyme composed of 3 respiratory subunits cytochrome b, cytochrome c1 and Rieske protein, 2 core protein subunits, and additional low-molecular weight protein subunits. The complex exists as an obligatory dimer and forms supercomplexes (SCs) in the inner mitochondrial membrane with cytochrome c oxidase (complex IV, CIV).</text>
</comment>
<keyword evidence="4 11" id="KW-0679">Respiratory chain</keyword>
<keyword evidence="8 11" id="KW-1133">Transmembrane helix</keyword>
<proteinExistence type="inferred from homology"/>
<organism evidence="12 13">
    <name type="scientific">Plectosphaerella cucumerina</name>
    <dbReference type="NCBI Taxonomy" id="40658"/>
    <lineage>
        <taxon>Eukaryota</taxon>
        <taxon>Fungi</taxon>
        <taxon>Dikarya</taxon>
        <taxon>Ascomycota</taxon>
        <taxon>Pezizomycotina</taxon>
        <taxon>Sordariomycetes</taxon>
        <taxon>Hypocreomycetidae</taxon>
        <taxon>Glomerellales</taxon>
        <taxon>Plectosphaerellaceae</taxon>
        <taxon>Plectosphaerella</taxon>
    </lineage>
</organism>
<gene>
    <name evidence="12" type="ORF">B0T11DRAFT_283573</name>
</gene>
<comment type="caution">
    <text evidence="12">The sequence shown here is derived from an EMBL/GenBank/DDBJ whole genome shotgun (WGS) entry which is preliminary data.</text>
</comment>
<keyword evidence="5 11" id="KW-0812">Transmembrane</keyword>
<keyword evidence="10 11" id="KW-0472">Membrane</keyword>
<name>A0A8K0TG98_9PEZI</name>
<comment type="similarity">
    <text evidence="2 11">Belongs to the UQCRQ/QCR8 family.</text>
</comment>
<evidence type="ECO:0000256" key="6">
    <source>
        <dbReference type="ARBA" id="ARBA00022792"/>
    </source>
</evidence>
<keyword evidence="3 11" id="KW-0813">Transport</keyword>
<feature type="transmembrane region" description="Helical" evidence="11">
    <location>
        <begin position="68"/>
        <end position="86"/>
    </location>
</feature>
<dbReference type="GO" id="GO:0006122">
    <property type="term" value="P:mitochondrial electron transport, ubiquinol to cytochrome c"/>
    <property type="evidence" value="ECO:0007669"/>
    <property type="project" value="UniProtKB-UniRule"/>
</dbReference>
<comment type="function">
    <text evidence="11">Component of the ubiquinol-cytochrome c oxidoreductase, a multisubunit transmembrane complex that is part of the mitochondrial electron transport chain which drives oxidative phosphorylation. The complex plays an important role in the uptake of multiple carbon sources present in different host niches.</text>
</comment>
<dbReference type="InterPro" id="IPR036642">
    <property type="entry name" value="Cyt_bc1_su8_sf"/>
</dbReference>
<evidence type="ECO:0000256" key="4">
    <source>
        <dbReference type="ARBA" id="ARBA00022660"/>
    </source>
</evidence>
<dbReference type="EMBL" id="JAGPXD010000004">
    <property type="protein sequence ID" value="KAH7358035.1"/>
    <property type="molecule type" value="Genomic_DNA"/>
</dbReference>
<evidence type="ECO:0000256" key="5">
    <source>
        <dbReference type="ARBA" id="ARBA00022692"/>
    </source>
</evidence>
<dbReference type="Gene3D" id="1.20.5.210">
    <property type="entry name" value="Cytochrome b-c1 complex subunit 8"/>
    <property type="match status" value="1"/>
</dbReference>
<reference evidence="12" key="1">
    <citation type="journal article" date="2021" name="Nat. Commun.">
        <title>Genetic determinants of endophytism in the Arabidopsis root mycobiome.</title>
        <authorList>
            <person name="Mesny F."/>
            <person name="Miyauchi S."/>
            <person name="Thiergart T."/>
            <person name="Pickel B."/>
            <person name="Atanasova L."/>
            <person name="Karlsson M."/>
            <person name="Huettel B."/>
            <person name="Barry K.W."/>
            <person name="Haridas S."/>
            <person name="Chen C."/>
            <person name="Bauer D."/>
            <person name="Andreopoulos W."/>
            <person name="Pangilinan J."/>
            <person name="LaButti K."/>
            <person name="Riley R."/>
            <person name="Lipzen A."/>
            <person name="Clum A."/>
            <person name="Drula E."/>
            <person name="Henrissat B."/>
            <person name="Kohler A."/>
            <person name="Grigoriev I.V."/>
            <person name="Martin F.M."/>
            <person name="Hacquard S."/>
        </authorList>
    </citation>
    <scope>NUCLEOTIDE SEQUENCE</scope>
    <source>
        <strain evidence="12">MPI-CAGE-AT-0016</strain>
    </source>
</reference>
<dbReference type="OrthoDB" id="6683853at2759"/>
<protein>
    <recommendedName>
        <fullName evidence="11">Cytochrome b-c1 complex subunit 8</fullName>
    </recommendedName>
    <alternativeName>
        <fullName evidence="11">Complex III subunit 8</fullName>
    </alternativeName>
</protein>
<evidence type="ECO:0000256" key="9">
    <source>
        <dbReference type="ARBA" id="ARBA00023128"/>
    </source>
</evidence>